<dbReference type="PANTHER" id="PTHR22536:SF1">
    <property type="entry name" value="MEDIATOR OF RNA POLYMERASE II TRANSCRIPTION SUBUNIT 19"/>
    <property type="match status" value="1"/>
</dbReference>
<gene>
    <name evidence="6" type="primary">MED19</name>
    <name evidence="9" type="ORF">CGI_10004701</name>
</gene>
<name>K1Q554_MAGGI</name>
<evidence type="ECO:0000256" key="1">
    <source>
        <dbReference type="ARBA" id="ARBA00004123"/>
    </source>
</evidence>
<comment type="similarity">
    <text evidence="2 6">Belongs to the Mediator complex subunit 19 family.</text>
</comment>
<keyword evidence="8" id="KW-0812">Transmembrane</keyword>
<feature type="compositionally biased region" description="Basic and acidic residues" evidence="7">
    <location>
        <begin position="344"/>
        <end position="356"/>
    </location>
</feature>
<feature type="compositionally biased region" description="Basic residues" evidence="7">
    <location>
        <begin position="316"/>
        <end position="325"/>
    </location>
</feature>
<evidence type="ECO:0000256" key="4">
    <source>
        <dbReference type="ARBA" id="ARBA00023163"/>
    </source>
</evidence>
<sequence>MELSTIALPYGKIYHLFLSFCQEDEERIDDLCNEIVEELNTSRYRTRYILYSASFWGRLWCFLVLGAPALTVLPLLIVLIKEGEITEQTLAGVCSTLVVVPIVAVSIFLCCCFGKNMIKGRKLLEKITWKHLSTNYQTLMVLPLIRSTEEKQNGGKMNEPIRRPEQGSPRSSPRGSRSPAYPRTDSSGTLKTTISLGRVPSVIHSGPFYLVKDIGPAHPSHSGITGSTNLMIHYGLQNSYSKFCKKEGKEELSAFLPNLPGYIDTPGMQDNSSLRSLIENPPKTSKELVPLSGPALQGFRLHPGPLPEQYRFMSHMPRKKHKLKKKEREREKPGNMQDAQDNSPEVKTKKVKTEEKKKKKKKNKKKAKEKDDGSLFISIPPT</sequence>
<evidence type="ECO:0000256" key="6">
    <source>
        <dbReference type="RuleBase" id="RU364151"/>
    </source>
</evidence>
<dbReference type="EMBL" id="JH816274">
    <property type="protein sequence ID" value="EKC29008.1"/>
    <property type="molecule type" value="Genomic_DNA"/>
</dbReference>
<dbReference type="InParanoid" id="K1Q554"/>
<dbReference type="GO" id="GO:0016592">
    <property type="term" value="C:mediator complex"/>
    <property type="evidence" value="ECO:0007669"/>
    <property type="project" value="InterPro"/>
</dbReference>
<comment type="subcellular location">
    <subcellularLocation>
        <location evidence="1 6">Nucleus</location>
    </subcellularLocation>
</comment>
<keyword evidence="5 6" id="KW-0539">Nucleus</keyword>
<feature type="compositionally biased region" description="Basic and acidic residues" evidence="7">
    <location>
        <begin position="150"/>
        <end position="165"/>
    </location>
</feature>
<keyword evidence="6" id="KW-0010">Activator</keyword>
<evidence type="ECO:0000256" key="5">
    <source>
        <dbReference type="ARBA" id="ARBA00023242"/>
    </source>
</evidence>
<organism evidence="9">
    <name type="scientific">Magallana gigas</name>
    <name type="common">Pacific oyster</name>
    <name type="synonym">Crassostrea gigas</name>
    <dbReference type="NCBI Taxonomy" id="29159"/>
    <lineage>
        <taxon>Eukaryota</taxon>
        <taxon>Metazoa</taxon>
        <taxon>Spiralia</taxon>
        <taxon>Lophotrochozoa</taxon>
        <taxon>Mollusca</taxon>
        <taxon>Bivalvia</taxon>
        <taxon>Autobranchia</taxon>
        <taxon>Pteriomorphia</taxon>
        <taxon>Ostreida</taxon>
        <taxon>Ostreoidea</taxon>
        <taxon>Ostreidae</taxon>
        <taxon>Magallana</taxon>
    </lineage>
</organism>
<comment type="subunit">
    <text evidence="6">Component of the Mediator complex.</text>
</comment>
<evidence type="ECO:0000313" key="9">
    <source>
        <dbReference type="EMBL" id="EKC29008.1"/>
    </source>
</evidence>
<dbReference type="InterPro" id="IPR019403">
    <property type="entry name" value="Mediator_Med19_met"/>
</dbReference>
<feature type="transmembrane region" description="Helical" evidence="8">
    <location>
        <begin position="90"/>
        <end position="114"/>
    </location>
</feature>
<protein>
    <recommendedName>
        <fullName evidence="6">Mediator of RNA polymerase II transcription subunit 19</fullName>
    </recommendedName>
    <alternativeName>
        <fullName evidence="6">Mediator complex subunit 19</fullName>
    </alternativeName>
</protein>
<comment type="function">
    <text evidence="6">Component of the Mediator complex, a coactivator involved in the regulated transcription of nearly all RNA polymerase II-dependent genes. Mediator functions as a bridge to convey information from gene-specific regulatory proteins to the basal RNA polymerase II transcription machinery. Mediator is recruited to promoters by direct interactions with regulatory proteins and serves as a scaffold for the assembly of a functional preinitiation complex with RNA polymerase II and the general transcription factors.</text>
</comment>
<evidence type="ECO:0000256" key="7">
    <source>
        <dbReference type="SAM" id="MobiDB-lite"/>
    </source>
</evidence>
<feature type="region of interest" description="Disordered" evidence="7">
    <location>
        <begin position="301"/>
        <end position="382"/>
    </location>
</feature>
<evidence type="ECO:0000256" key="3">
    <source>
        <dbReference type="ARBA" id="ARBA00023015"/>
    </source>
</evidence>
<dbReference type="GO" id="GO:0003712">
    <property type="term" value="F:transcription coregulator activity"/>
    <property type="evidence" value="ECO:0007669"/>
    <property type="project" value="InterPro"/>
</dbReference>
<dbReference type="HOGENOM" id="CLU_724125_0_0_1"/>
<reference evidence="9" key="1">
    <citation type="journal article" date="2012" name="Nature">
        <title>The oyster genome reveals stress adaptation and complexity of shell formation.</title>
        <authorList>
            <person name="Zhang G."/>
            <person name="Fang X."/>
            <person name="Guo X."/>
            <person name="Li L."/>
            <person name="Luo R."/>
            <person name="Xu F."/>
            <person name="Yang P."/>
            <person name="Zhang L."/>
            <person name="Wang X."/>
            <person name="Qi H."/>
            <person name="Xiong Z."/>
            <person name="Que H."/>
            <person name="Xie Y."/>
            <person name="Holland P.W."/>
            <person name="Paps J."/>
            <person name="Zhu Y."/>
            <person name="Wu F."/>
            <person name="Chen Y."/>
            <person name="Wang J."/>
            <person name="Peng C."/>
            <person name="Meng J."/>
            <person name="Yang L."/>
            <person name="Liu J."/>
            <person name="Wen B."/>
            <person name="Zhang N."/>
            <person name="Huang Z."/>
            <person name="Zhu Q."/>
            <person name="Feng Y."/>
            <person name="Mount A."/>
            <person name="Hedgecock D."/>
            <person name="Xu Z."/>
            <person name="Liu Y."/>
            <person name="Domazet-Loso T."/>
            <person name="Du Y."/>
            <person name="Sun X."/>
            <person name="Zhang S."/>
            <person name="Liu B."/>
            <person name="Cheng P."/>
            <person name="Jiang X."/>
            <person name="Li J."/>
            <person name="Fan D."/>
            <person name="Wang W."/>
            <person name="Fu W."/>
            <person name="Wang T."/>
            <person name="Wang B."/>
            <person name="Zhang J."/>
            <person name="Peng Z."/>
            <person name="Li Y."/>
            <person name="Li N."/>
            <person name="Wang J."/>
            <person name="Chen M."/>
            <person name="He Y."/>
            <person name="Tan F."/>
            <person name="Song X."/>
            <person name="Zheng Q."/>
            <person name="Huang R."/>
            <person name="Yang H."/>
            <person name="Du X."/>
            <person name="Chen L."/>
            <person name="Yang M."/>
            <person name="Gaffney P.M."/>
            <person name="Wang S."/>
            <person name="Luo L."/>
            <person name="She Z."/>
            <person name="Ming Y."/>
            <person name="Huang W."/>
            <person name="Zhang S."/>
            <person name="Huang B."/>
            <person name="Zhang Y."/>
            <person name="Qu T."/>
            <person name="Ni P."/>
            <person name="Miao G."/>
            <person name="Wang J."/>
            <person name="Wang Q."/>
            <person name="Steinberg C.E."/>
            <person name="Wang H."/>
            <person name="Li N."/>
            <person name="Qian L."/>
            <person name="Zhang G."/>
            <person name="Li Y."/>
            <person name="Yang H."/>
            <person name="Liu X."/>
            <person name="Wang J."/>
            <person name="Yin Y."/>
            <person name="Wang J."/>
        </authorList>
    </citation>
    <scope>NUCLEOTIDE SEQUENCE [LARGE SCALE GENOMIC DNA]</scope>
    <source>
        <strain evidence="9">05x7-T-G4-1.051#20</strain>
    </source>
</reference>
<keyword evidence="8" id="KW-1133">Transmembrane helix</keyword>
<proteinExistence type="inferred from homology"/>
<keyword evidence="4 6" id="KW-0804">Transcription</keyword>
<accession>K1Q554</accession>
<keyword evidence="8" id="KW-0472">Membrane</keyword>
<feature type="transmembrane region" description="Helical" evidence="8">
    <location>
        <begin position="55"/>
        <end position="78"/>
    </location>
</feature>
<feature type="region of interest" description="Disordered" evidence="7">
    <location>
        <begin position="150"/>
        <end position="191"/>
    </location>
</feature>
<dbReference type="AlphaFoldDB" id="K1Q554"/>
<evidence type="ECO:0000256" key="2">
    <source>
        <dbReference type="ARBA" id="ARBA00009259"/>
    </source>
</evidence>
<dbReference type="GO" id="GO:0045944">
    <property type="term" value="P:positive regulation of transcription by RNA polymerase II"/>
    <property type="evidence" value="ECO:0007669"/>
    <property type="project" value="TreeGrafter"/>
</dbReference>
<keyword evidence="3 6" id="KW-0805">Transcription regulation</keyword>
<evidence type="ECO:0000256" key="8">
    <source>
        <dbReference type="SAM" id="Phobius"/>
    </source>
</evidence>
<dbReference type="PANTHER" id="PTHR22536">
    <property type="entry name" value="LUNG CANCER METASTASIS-RELATED LCMR1 PROTEIN"/>
    <property type="match status" value="1"/>
</dbReference>
<dbReference type="Pfam" id="PF10278">
    <property type="entry name" value="Med19"/>
    <property type="match status" value="1"/>
</dbReference>
<feature type="compositionally biased region" description="Low complexity" evidence="7">
    <location>
        <begin position="166"/>
        <end position="183"/>
    </location>
</feature>
<feature type="compositionally biased region" description="Basic residues" evidence="7">
    <location>
        <begin position="357"/>
        <end position="367"/>
    </location>
</feature>